<dbReference type="Proteomes" id="UP000011115">
    <property type="component" value="Unassembled WGS sequence"/>
</dbReference>
<dbReference type="PaxDb" id="4113-PGSC0003DMT400086968"/>
<dbReference type="HOGENOM" id="CLU_1436725_0_0_1"/>
<evidence type="ECO:0000256" key="1">
    <source>
        <dbReference type="SAM" id="MobiDB-lite"/>
    </source>
</evidence>
<dbReference type="Gramene" id="PGSC0003DMT400086968">
    <property type="protein sequence ID" value="PGSC0003DMT400086968"/>
    <property type="gene ID" value="PGSC0003DMG400036539"/>
</dbReference>
<dbReference type="EnsemblPlants" id="PGSC0003DMT400086968">
    <property type="protein sequence ID" value="PGSC0003DMT400086968"/>
    <property type="gene ID" value="PGSC0003DMG400036539"/>
</dbReference>
<name>M1DCW4_SOLTU</name>
<evidence type="ECO:0008006" key="4">
    <source>
        <dbReference type="Google" id="ProtNLM"/>
    </source>
</evidence>
<evidence type="ECO:0000313" key="3">
    <source>
        <dbReference type="Proteomes" id="UP000011115"/>
    </source>
</evidence>
<keyword evidence="3" id="KW-1185">Reference proteome</keyword>
<feature type="region of interest" description="Disordered" evidence="1">
    <location>
        <begin position="155"/>
        <end position="189"/>
    </location>
</feature>
<accession>M1DCW4</accession>
<evidence type="ECO:0000313" key="2">
    <source>
        <dbReference type="EnsemblPlants" id="PGSC0003DMT400086968"/>
    </source>
</evidence>
<organism evidence="2 3">
    <name type="scientific">Solanum tuberosum</name>
    <name type="common">Potato</name>
    <dbReference type="NCBI Taxonomy" id="4113"/>
    <lineage>
        <taxon>Eukaryota</taxon>
        <taxon>Viridiplantae</taxon>
        <taxon>Streptophyta</taxon>
        <taxon>Embryophyta</taxon>
        <taxon>Tracheophyta</taxon>
        <taxon>Spermatophyta</taxon>
        <taxon>Magnoliopsida</taxon>
        <taxon>eudicotyledons</taxon>
        <taxon>Gunneridae</taxon>
        <taxon>Pentapetalae</taxon>
        <taxon>asterids</taxon>
        <taxon>lamiids</taxon>
        <taxon>Solanales</taxon>
        <taxon>Solanaceae</taxon>
        <taxon>Solanoideae</taxon>
        <taxon>Solaneae</taxon>
        <taxon>Solanum</taxon>
    </lineage>
</organism>
<protein>
    <recommendedName>
        <fullName evidence="4">Integrase core domain containing protein</fullName>
    </recommendedName>
</protein>
<dbReference type="InParanoid" id="M1DCW4"/>
<reference evidence="3" key="1">
    <citation type="journal article" date="2011" name="Nature">
        <title>Genome sequence and analysis of the tuber crop potato.</title>
        <authorList>
            <consortium name="The Potato Genome Sequencing Consortium"/>
        </authorList>
    </citation>
    <scope>NUCLEOTIDE SEQUENCE [LARGE SCALE GENOMIC DNA]</scope>
    <source>
        <strain evidence="3">cv. DM1-3 516 R44</strain>
    </source>
</reference>
<reference evidence="2" key="2">
    <citation type="submission" date="2015-06" db="UniProtKB">
        <authorList>
            <consortium name="EnsemblPlants"/>
        </authorList>
    </citation>
    <scope>IDENTIFICATION</scope>
    <source>
        <strain evidence="2">DM1-3 516 R44</strain>
    </source>
</reference>
<dbReference type="AlphaFoldDB" id="M1DCW4"/>
<feature type="compositionally biased region" description="Polar residues" evidence="1">
    <location>
        <begin position="158"/>
        <end position="177"/>
    </location>
</feature>
<proteinExistence type="predicted"/>
<sequence length="189" mass="20788">MQDRVLEELRENVLLLNLMSTSHARLIQLLGSQMDKVLNERYKDPKKRLMCGKCSKMCRMAGNNSSRGVTEEVGEHDLIHHLTQDIFKLESVKLSEPRKIIGESPTMSAISTETTVGCPTLTGGSIKFGEVTEHPSNSQEDRVFYREVHVLLADSESNEAGSSEVTPGTDAQVQTAAPGTEGWKDGETA</sequence>